<feature type="transmembrane region" description="Helical" evidence="8">
    <location>
        <begin position="1193"/>
        <end position="1221"/>
    </location>
</feature>
<evidence type="ECO:0000256" key="8">
    <source>
        <dbReference type="SAM" id="Phobius"/>
    </source>
</evidence>
<accession>A0A267GTH7</accession>
<comment type="subcellular location">
    <subcellularLocation>
        <location evidence="1">Membrane</location>
        <topology evidence="1">Single-pass type I membrane protein</topology>
    </subcellularLocation>
</comment>
<keyword evidence="2 9" id="KW-0732">Signal</keyword>
<keyword evidence="11" id="KW-1185">Reference proteome</keyword>
<evidence type="ECO:0000256" key="5">
    <source>
        <dbReference type="ARBA" id="ARBA00023136"/>
    </source>
</evidence>
<dbReference type="PANTHER" id="PTHR23220:SF122">
    <property type="entry name" value="INTEGRIN ALPHA-PS1"/>
    <property type="match status" value="1"/>
</dbReference>
<keyword evidence="8" id="KW-0812">Transmembrane</keyword>
<dbReference type="SUPFAM" id="SSF69179">
    <property type="entry name" value="Integrin domains"/>
    <property type="match status" value="1"/>
</dbReference>
<proteinExistence type="predicted"/>
<evidence type="ECO:0000256" key="2">
    <source>
        <dbReference type="ARBA" id="ARBA00022729"/>
    </source>
</evidence>
<dbReference type="Proteomes" id="UP000215902">
    <property type="component" value="Unassembled WGS sequence"/>
</dbReference>
<evidence type="ECO:0000313" key="10">
    <source>
        <dbReference type="EMBL" id="PAA88609.1"/>
    </source>
</evidence>
<dbReference type="EMBL" id="NIVC01000180">
    <property type="protein sequence ID" value="PAA88609.1"/>
    <property type="molecule type" value="Genomic_DNA"/>
</dbReference>
<dbReference type="STRING" id="282301.A0A267GTH7"/>
<dbReference type="GO" id="GO:0007160">
    <property type="term" value="P:cell-matrix adhesion"/>
    <property type="evidence" value="ECO:0007669"/>
    <property type="project" value="TreeGrafter"/>
</dbReference>
<dbReference type="PANTHER" id="PTHR23220">
    <property type="entry name" value="INTEGRIN ALPHA"/>
    <property type="match status" value="1"/>
</dbReference>
<dbReference type="PROSITE" id="PS51470">
    <property type="entry name" value="FG_GAP"/>
    <property type="match status" value="2"/>
</dbReference>
<evidence type="ECO:0000256" key="7">
    <source>
        <dbReference type="PROSITE-ProRule" id="PRU00803"/>
    </source>
</evidence>
<dbReference type="SUPFAM" id="SSF69318">
    <property type="entry name" value="Integrin alpha N-terminal domain"/>
    <property type="match status" value="1"/>
</dbReference>
<protein>
    <submittedName>
        <fullName evidence="10">Uncharacterized protein</fullName>
    </submittedName>
</protein>
<dbReference type="InterPro" id="IPR013517">
    <property type="entry name" value="FG-GAP"/>
</dbReference>
<evidence type="ECO:0000313" key="11">
    <source>
        <dbReference type="Proteomes" id="UP000215902"/>
    </source>
</evidence>
<evidence type="ECO:0000256" key="4">
    <source>
        <dbReference type="ARBA" id="ARBA00023037"/>
    </source>
</evidence>
<comment type="caution">
    <text evidence="10">The sequence shown here is derived from an EMBL/GenBank/DDBJ whole genome shotgun (WGS) entry which is preliminary data.</text>
</comment>
<dbReference type="Gene3D" id="2.60.40.1530">
    <property type="entry name" value="ntegrin, alpha v. Chain A, domain 4"/>
    <property type="match status" value="1"/>
</dbReference>
<feature type="signal peptide" evidence="9">
    <location>
        <begin position="1"/>
        <end position="20"/>
    </location>
</feature>
<keyword evidence="8" id="KW-1133">Transmembrane helix</keyword>
<evidence type="ECO:0000256" key="9">
    <source>
        <dbReference type="SAM" id="SignalP"/>
    </source>
</evidence>
<name>A0A267GTH7_9PLAT</name>
<keyword evidence="6" id="KW-0325">Glycoprotein</keyword>
<dbReference type="InterPro" id="IPR028994">
    <property type="entry name" value="Integrin_alpha_N"/>
</dbReference>
<keyword evidence="3" id="KW-0677">Repeat</keyword>
<dbReference type="Gene3D" id="2.130.10.130">
    <property type="entry name" value="Integrin alpha, N-terminal"/>
    <property type="match status" value="1"/>
</dbReference>
<dbReference type="GO" id="GO:0009897">
    <property type="term" value="C:external side of plasma membrane"/>
    <property type="evidence" value="ECO:0007669"/>
    <property type="project" value="TreeGrafter"/>
</dbReference>
<feature type="repeat" description="FG-GAP" evidence="7">
    <location>
        <begin position="402"/>
        <end position="467"/>
    </location>
</feature>
<reference evidence="10 11" key="1">
    <citation type="submission" date="2017-06" db="EMBL/GenBank/DDBJ databases">
        <title>A platform for efficient transgenesis in Macrostomum lignano, a flatworm model organism for stem cell research.</title>
        <authorList>
            <person name="Berezikov E."/>
        </authorList>
    </citation>
    <scope>NUCLEOTIDE SEQUENCE [LARGE SCALE GENOMIC DNA]</scope>
    <source>
        <strain evidence="10">DV1</strain>
        <tissue evidence="10">Whole organism</tissue>
    </source>
</reference>
<gene>
    <name evidence="10" type="ORF">BOX15_Mlig023967g1</name>
</gene>
<keyword evidence="4" id="KW-0401">Integrin</keyword>
<dbReference type="GO" id="GO:0005178">
    <property type="term" value="F:integrin binding"/>
    <property type="evidence" value="ECO:0007669"/>
    <property type="project" value="TreeGrafter"/>
</dbReference>
<dbReference type="GO" id="GO:0098609">
    <property type="term" value="P:cell-cell adhesion"/>
    <property type="evidence" value="ECO:0007669"/>
    <property type="project" value="TreeGrafter"/>
</dbReference>
<dbReference type="OrthoDB" id="5317514at2759"/>
<sequence length="1268" mass="136578">MQLFVIQNLLIFLSIYSIAARVTTTNVNFFNDYYFVLTSNANESFGFSMAPYEKNGIISLIVGAPRSSNNLPAKAGVWLGGLFECSLDQLDCGMNQIVNLDLRDWSLSNFGFSVASTFASEGGGSSAAGGSGSSIAVCDPRARLFSSKDPVEGIGLCFLLRPDLRSPGDLRQGAATFMPSLIRQDRTPMPNMLFGSSVAALPSGDAYAFGFPYLLLGFGGTVFMSAFNASLLSTTGSQSQDPSLRRHPVSFWGHSYTGGFEAVFAELRQKPSSHVTRLTQAQEDRFYDRLLENKVRSYSCAGFAVATSNRLFGASSGFDLAEGAPCPPEPLVHPVSFRPGFINQYRYSFAADAAAANASYFSGVVRLYSVAGSSEDLCGREGGLSDSRWYDQVNCFPDSSLRATLQGPGSFAGRFGHALLLLDLNADGWDDLVVAAPADLSVRRPDGAYWTVGAVYVYMSGGPGKFIADNAQPSYRLSFPSCEALADTSDSSQSQSLLARLCRSSRHFELRFGWSLARLGDIDRDGLEDFAVGAPLAGTGGGAVVVFKGSRDGPPRLGQIVVNADAAGFGESVSPGADFDSSGRPDLVVAAPRHADGKVYFYPARYVVQFDLTPLGSLPARIPRDRPGSLVLRFGLERRILGPALDPGSRLNYSLQVQFFVDTWPGLAKPRFRPLNLGPNNTLIVTQSSSDEFKLTLEYDLSLMGNEADVTSPVQVEAVWLSNPASPGRPGPVPKAAKSALLSAPHLQGLRQAEGEKFHLQNISWNHSCSGLRCLSQLSVTCQSNATRDPASKEPALLITGDADSALEILCRIVSTGEPAYNAYLRLQFDSAALVLAGAWVRTGAAGFQPAAMSNSQGGKLILGNPAARDTTVRLLFKPLSVRCDVASVDFQFTALTSSDLAPGSAAVWQTRLRVRTELSISMQAEFSASLGYQNQTLLGFNAFQGSLYKLTSPRRLPELYVTLANRAAAYLPSSYLLIHWPIETVPMPGETHGKYLMYLQTLPYIQHTGSGPGDRLRTPVTCNAAQLAAIRNPLRLKPDDIDSCRQAGQAAGYSAVNVSDSVRLPEASLPPPLVANRTNPGPACSRRQRFDFTYSCANSRCLPLLCQLGELSTRTEPLQLTFSTVAYQFTFIEDNLLCSSVSIVPSVQWLPGPEFADRVAIRAADPTALAPVLQSFNSGKPPPEEMDLLMRILIYGGASILGAIILGLLILVLAMCTPFFKRRRNQHQKFGAGGVSGNGGGLTALQTGAPLQSKYRYDEDDINEYYQ</sequence>
<feature type="chain" id="PRO_5012289283" evidence="9">
    <location>
        <begin position="21"/>
        <end position="1268"/>
    </location>
</feature>
<keyword evidence="5 8" id="KW-0472">Membrane</keyword>
<dbReference type="InterPro" id="IPR013519">
    <property type="entry name" value="Int_alpha_beta-p"/>
</dbReference>
<feature type="repeat" description="FG-GAP" evidence="7">
    <location>
        <begin position="498"/>
        <end position="556"/>
    </location>
</feature>
<dbReference type="InterPro" id="IPR032695">
    <property type="entry name" value="Integrin_dom_sf"/>
</dbReference>
<organism evidence="10 11">
    <name type="scientific">Macrostomum lignano</name>
    <dbReference type="NCBI Taxonomy" id="282301"/>
    <lineage>
        <taxon>Eukaryota</taxon>
        <taxon>Metazoa</taxon>
        <taxon>Spiralia</taxon>
        <taxon>Lophotrochozoa</taxon>
        <taxon>Platyhelminthes</taxon>
        <taxon>Rhabditophora</taxon>
        <taxon>Macrostomorpha</taxon>
        <taxon>Macrostomida</taxon>
        <taxon>Macrostomidae</taxon>
        <taxon>Macrostomum</taxon>
    </lineage>
</organism>
<dbReference type="GO" id="GO:0007229">
    <property type="term" value="P:integrin-mediated signaling pathway"/>
    <property type="evidence" value="ECO:0007669"/>
    <property type="project" value="UniProtKB-KW"/>
</dbReference>
<evidence type="ECO:0000256" key="3">
    <source>
        <dbReference type="ARBA" id="ARBA00022737"/>
    </source>
</evidence>
<dbReference type="GO" id="GO:0008305">
    <property type="term" value="C:integrin complex"/>
    <property type="evidence" value="ECO:0007669"/>
    <property type="project" value="TreeGrafter"/>
</dbReference>
<dbReference type="GO" id="GO:0033627">
    <property type="term" value="P:cell adhesion mediated by integrin"/>
    <property type="evidence" value="ECO:0007669"/>
    <property type="project" value="TreeGrafter"/>
</dbReference>
<dbReference type="AlphaFoldDB" id="A0A267GTH7"/>
<evidence type="ECO:0000256" key="1">
    <source>
        <dbReference type="ARBA" id="ARBA00004479"/>
    </source>
</evidence>
<evidence type="ECO:0000256" key="6">
    <source>
        <dbReference type="ARBA" id="ARBA00023180"/>
    </source>
</evidence>
<dbReference type="Pfam" id="PF01839">
    <property type="entry name" value="FG-GAP"/>
    <property type="match status" value="2"/>
</dbReference>
<dbReference type="SMART" id="SM00191">
    <property type="entry name" value="Int_alpha"/>
    <property type="match status" value="4"/>
</dbReference>